<name>A0A8C4N948_EPTBU</name>
<organism evidence="7 8">
    <name type="scientific">Eptatretus burgeri</name>
    <name type="common">Inshore hagfish</name>
    <dbReference type="NCBI Taxonomy" id="7764"/>
    <lineage>
        <taxon>Eukaryota</taxon>
        <taxon>Metazoa</taxon>
        <taxon>Chordata</taxon>
        <taxon>Craniata</taxon>
        <taxon>Vertebrata</taxon>
        <taxon>Cyclostomata</taxon>
        <taxon>Myxini</taxon>
        <taxon>Myxiniformes</taxon>
        <taxon>Myxinidae</taxon>
        <taxon>Eptatretinae</taxon>
        <taxon>Eptatretus</taxon>
    </lineage>
</organism>
<reference evidence="7" key="2">
    <citation type="submission" date="2025-09" db="UniProtKB">
        <authorList>
            <consortium name="Ensembl"/>
        </authorList>
    </citation>
    <scope>IDENTIFICATION</scope>
</reference>
<comment type="subcellular location">
    <subcellularLocation>
        <location evidence="1">Mitochondrion inner membrane</location>
    </subcellularLocation>
</comment>
<evidence type="ECO:0000256" key="5">
    <source>
        <dbReference type="ARBA" id="ARBA00023128"/>
    </source>
</evidence>
<accession>A0A8C4N948</accession>
<dbReference type="Ensembl" id="ENSEBUT00000003817.1">
    <property type="protein sequence ID" value="ENSEBUP00000003447.1"/>
    <property type="gene ID" value="ENSEBUG00000002489.1"/>
</dbReference>
<keyword evidence="6" id="KW-0472">Membrane</keyword>
<dbReference type="GO" id="GO:0005743">
    <property type="term" value="C:mitochondrial inner membrane"/>
    <property type="evidence" value="ECO:0007669"/>
    <property type="project" value="UniProtKB-SubCell"/>
</dbReference>
<keyword evidence="8" id="KW-1185">Reference proteome</keyword>
<evidence type="ECO:0000256" key="3">
    <source>
        <dbReference type="ARBA" id="ARBA00022792"/>
    </source>
</evidence>
<dbReference type="InterPro" id="IPR036539">
    <property type="entry name" value="Cyt_c_oxidase_su7a_sf"/>
</dbReference>
<dbReference type="AlphaFoldDB" id="A0A8C4N948"/>
<comment type="similarity">
    <text evidence="2">Belongs to the cytochrome c oxidase VIIa family.</text>
</comment>
<dbReference type="GO" id="GO:0097250">
    <property type="term" value="P:mitochondrial respirasome assembly"/>
    <property type="evidence" value="ECO:0007669"/>
    <property type="project" value="TreeGrafter"/>
</dbReference>
<evidence type="ECO:0000256" key="4">
    <source>
        <dbReference type="ARBA" id="ARBA00022946"/>
    </source>
</evidence>
<evidence type="ECO:0000313" key="7">
    <source>
        <dbReference type="Ensembl" id="ENSEBUP00000003447.1"/>
    </source>
</evidence>
<dbReference type="SUPFAM" id="SSF81419">
    <property type="entry name" value="Mitochondrial cytochrome c oxidase subunit VIIa"/>
    <property type="match status" value="1"/>
</dbReference>
<evidence type="ECO:0000313" key="8">
    <source>
        <dbReference type="Proteomes" id="UP000694388"/>
    </source>
</evidence>
<dbReference type="InterPro" id="IPR039297">
    <property type="entry name" value="COX7a"/>
</dbReference>
<dbReference type="FunFam" id="4.10.91.10:FF:000001">
    <property type="entry name" value="Cytochrome c oxidase subunit 7A1, mitochondrial"/>
    <property type="match status" value="1"/>
</dbReference>
<evidence type="ECO:0000256" key="6">
    <source>
        <dbReference type="ARBA" id="ARBA00023136"/>
    </source>
</evidence>
<dbReference type="PANTHER" id="PTHR10510:SF11">
    <property type="entry name" value="CYTOCHROME C OXIDASE SUBUNIT 7A, MITOCHONDRIAL"/>
    <property type="match status" value="1"/>
</dbReference>
<dbReference type="GO" id="GO:0002082">
    <property type="term" value="P:regulation of oxidative phosphorylation"/>
    <property type="evidence" value="ECO:0007669"/>
    <property type="project" value="TreeGrafter"/>
</dbReference>
<proteinExistence type="inferred from homology"/>
<dbReference type="PANTHER" id="PTHR10510">
    <property type="entry name" value="CYTOCHROME C OXIDASE POLYPEPTIDE 7A"/>
    <property type="match status" value="1"/>
</dbReference>
<keyword evidence="5" id="KW-0496">Mitochondrion</keyword>
<dbReference type="Proteomes" id="UP000694388">
    <property type="component" value="Unplaced"/>
</dbReference>
<keyword evidence="4" id="KW-0809">Transit peptide</keyword>
<dbReference type="GeneTree" id="ENSGT00940000175315"/>
<reference evidence="7" key="1">
    <citation type="submission" date="2025-08" db="UniProtKB">
        <authorList>
            <consortium name="Ensembl"/>
        </authorList>
    </citation>
    <scope>IDENTIFICATION</scope>
</reference>
<dbReference type="OMA" id="PEKQKMF"/>
<sequence length="62" mass="7118">MLGRVTHRGICSTQRREMRNKVPELQKLFQENNDVPIHLKGGPKDVMLYSTTMSVSIVVYSK</sequence>
<dbReference type="GO" id="GO:0045277">
    <property type="term" value="C:respiratory chain complex IV"/>
    <property type="evidence" value="ECO:0007669"/>
    <property type="project" value="InterPro"/>
</dbReference>
<dbReference type="GO" id="GO:0006123">
    <property type="term" value="P:mitochondrial electron transport, cytochrome c to oxygen"/>
    <property type="evidence" value="ECO:0007669"/>
    <property type="project" value="InterPro"/>
</dbReference>
<evidence type="ECO:0000256" key="2">
    <source>
        <dbReference type="ARBA" id="ARBA00009331"/>
    </source>
</evidence>
<evidence type="ECO:0000256" key="1">
    <source>
        <dbReference type="ARBA" id="ARBA00004273"/>
    </source>
</evidence>
<dbReference type="InterPro" id="IPR003177">
    <property type="entry name" value="Cytc_oxidase_su7a_met"/>
</dbReference>
<dbReference type="Gene3D" id="4.10.91.10">
    <property type="entry name" value="Cytochrome c oxidase, subunit VIIa"/>
    <property type="match status" value="1"/>
</dbReference>
<keyword evidence="3" id="KW-0999">Mitochondrion inner membrane</keyword>
<protein>
    <submittedName>
        <fullName evidence="7">Uncharacterized protein</fullName>
    </submittedName>
</protein>
<dbReference type="Pfam" id="PF02238">
    <property type="entry name" value="COX7a"/>
    <property type="match status" value="1"/>
</dbReference>